<keyword evidence="2" id="KW-1185">Reference proteome</keyword>
<reference evidence="1 2" key="1">
    <citation type="submission" date="2023-07" db="EMBL/GenBank/DDBJ databases">
        <title>Genomic Encyclopedia of Type Strains, Phase IV (KMG-IV): sequencing the most valuable type-strain genomes for metagenomic binning, comparative biology and taxonomic classification.</title>
        <authorList>
            <person name="Goeker M."/>
        </authorList>
    </citation>
    <scope>NUCLEOTIDE SEQUENCE [LARGE SCALE GENOMIC DNA]</scope>
    <source>
        <strain evidence="1 2">DSM 3770</strain>
    </source>
</reference>
<evidence type="ECO:0000313" key="1">
    <source>
        <dbReference type="EMBL" id="MDQ0505603.1"/>
    </source>
</evidence>
<comment type="caution">
    <text evidence="1">The sequence shown here is derived from an EMBL/GenBank/DDBJ whole genome shotgun (WGS) entry which is preliminary data.</text>
</comment>
<evidence type="ECO:0000313" key="2">
    <source>
        <dbReference type="Proteomes" id="UP001241747"/>
    </source>
</evidence>
<protein>
    <submittedName>
        <fullName evidence="1">Uncharacterized protein</fullName>
    </submittedName>
</protein>
<gene>
    <name evidence="1" type="ORF">QOZ94_002399</name>
</gene>
<proteinExistence type="predicted"/>
<sequence length="119" mass="13294">MIAADMVERMARAMHAFSRDRYPLLEAWEDIAPERRAYQRQLAAHALQALTAHDIIEITSHNAPEIVALPVEPNPWAIAELQEAAICDNGTAIDARRRYRSFLATASLPLATHYSDTAV</sequence>
<organism evidence="1 2">
    <name type="scientific">Xanthobacter agilis</name>
    <dbReference type="NCBI Taxonomy" id="47492"/>
    <lineage>
        <taxon>Bacteria</taxon>
        <taxon>Pseudomonadati</taxon>
        <taxon>Pseudomonadota</taxon>
        <taxon>Alphaproteobacteria</taxon>
        <taxon>Hyphomicrobiales</taxon>
        <taxon>Xanthobacteraceae</taxon>
        <taxon>Xanthobacter</taxon>
    </lineage>
</organism>
<dbReference type="RefSeq" id="WP_237343944.1">
    <property type="nucleotide sequence ID" value="NZ_JABWGX010000002.1"/>
</dbReference>
<dbReference type="EMBL" id="JAUSVY010000004">
    <property type="protein sequence ID" value="MDQ0505603.1"/>
    <property type="molecule type" value="Genomic_DNA"/>
</dbReference>
<name>A0ABU0LET4_XANAG</name>
<accession>A0ABU0LET4</accession>
<dbReference type="Proteomes" id="UP001241747">
    <property type="component" value="Unassembled WGS sequence"/>
</dbReference>